<evidence type="ECO:0000313" key="1">
    <source>
        <dbReference type="EMBL" id="KAB7782162.1"/>
    </source>
</evidence>
<proteinExistence type="predicted"/>
<organism evidence="1 2">
    <name type="scientific">Methylorubrum populi</name>
    <dbReference type="NCBI Taxonomy" id="223967"/>
    <lineage>
        <taxon>Bacteria</taxon>
        <taxon>Pseudomonadati</taxon>
        <taxon>Pseudomonadota</taxon>
        <taxon>Alphaproteobacteria</taxon>
        <taxon>Hyphomicrobiales</taxon>
        <taxon>Methylobacteriaceae</taxon>
        <taxon>Methylorubrum</taxon>
    </lineage>
</organism>
<protein>
    <submittedName>
        <fullName evidence="1">Uncharacterized protein</fullName>
    </submittedName>
</protein>
<comment type="caution">
    <text evidence="1">The sequence shown here is derived from an EMBL/GenBank/DDBJ whole genome shotgun (WGS) entry which is preliminary data.</text>
</comment>
<dbReference type="RefSeq" id="WP_152278673.1">
    <property type="nucleotide sequence ID" value="NZ_WEKV01000020.1"/>
</dbReference>
<accession>A0A833J202</accession>
<gene>
    <name evidence="1" type="ORF">F8B43_4917</name>
</gene>
<evidence type="ECO:0000313" key="2">
    <source>
        <dbReference type="Proteomes" id="UP000469949"/>
    </source>
</evidence>
<dbReference type="Proteomes" id="UP000469949">
    <property type="component" value="Unassembled WGS sequence"/>
</dbReference>
<dbReference type="InterPro" id="IPR056209">
    <property type="entry name" value="SU10_adaptor"/>
</dbReference>
<reference evidence="1 2" key="1">
    <citation type="submission" date="2019-10" db="EMBL/GenBank/DDBJ databases">
        <title>Draft Genome Sequence of the Caffeine Degrading Methylotroph Methylorubrum populi PINKEL.</title>
        <authorList>
            <person name="Dawson S.C."/>
            <person name="Zhang X."/>
            <person name="Wright M.E."/>
            <person name="Sharma G."/>
            <person name="Langner J.T."/>
            <person name="Ditty J.L."/>
            <person name="Subuyuj G.A."/>
        </authorList>
    </citation>
    <scope>NUCLEOTIDE SEQUENCE [LARGE SCALE GENOMIC DNA]</scope>
    <source>
        <strain evidence="1 2">Pinkel</strain>
    </source>
</reference>
<dbReference type="EMBL" id="WEKV01000020">
    <property type="protein sequence ID" value="KAB7782162.1"/>
    <property type="molecule type" value="Genomic_DNA"/>
</dbReference>
<dbReference type="Pfam" id="PF24175">
    <property type="entry name" value="SU10_adaptor"/>
    <property type="match status" value="1"/>
</dbReference>
<dbReference type="AlphaFoldDB" id="A0A833J202"/>
<sequence length="212" mass="23424">MPDNQGRPTLAELIAEIEDDIERADLGAQVAKAVDRAIRHYQPVRFFFNERSLTFQTAPGSDLYGRGDRDEIPNLLAIDSAVLIENEQTAVLRRMPETEIERLDDPAGPARPCAFSYFDQGIRLWPVPSGEWTVRLKAHVLLPAPALGQGNAWTDEAGSLIAAWAKRHLALNSLSKPALAQAQTILITEEERRLKGRSNVIASSGQIQAHNL</sequence>
<name>A0A833J202_9HYPH</name>